<dbReference type="PANTHER" id="PTHR43133">
    <property type="entry name" value="RNA POLYMERASE ECF-TYPE SIGMA FACTO"/>
    <property type="match status" value="1"/>
</dbReference>
<feature type="domain" description="RNA polymerase sigma factor 70 region 4 type 2" evidence="6">
    <location>
        <begin position="132"/>
        <end position="182"/>
    </location>
</feature>
<dbReference type="Pfam" id="PF04542">
    <property type="entry name" value="Sigma70_r2"/>
    <property type="match status" value="1"/>
</dbReference>
<organism evidence="7 8">
    <name type="scientific">Arenibacter antarcticus</name>
    <dbReference type="NCBI Taxonomy" id="2040469"/>
    <lineage>
        <taxon>Bacteria</taxon>
        <taxon>Pseudomonadati</taxon>
        <taxon>Bacteroidota</taxon>
        <taxon>Flavobacteriia</taxon>
        <taxon>Flavobacteriales</taxon>
        <taxon>Flavobacteriaceae</taxon>
        <taxon>Arenibacter</taxon>
    </lineage>
</organism>
<evidence type="ECO:0000256" key="3">
    <source>
        <dbReference type="ARBA" id="ARBA00023082"/>
    </source>
</evidence>
<evidence type="ECO:0000313" key="8">
    <source>
        <dbReference type="Proteomes" id="UP001597532"/>
    </source>
</evidence>
<accession>A0ABW5VFC5</accession>
<dbReference type="InterPro" id="IPR007627">
    <property type="entry name" value="RNA_pol_sigma70_r2"/>
</dbReference>
<feature type="domain" description="RNA polymerase sigma-70 region 2" evidence="5">
    <location>
        <begin position="34"/>
        <end position="100"/>
    </location>
</feature>
<dbReference type="SUPFAM" id="SSF88659">
    <property type="entry name" value="Sigma3 and sigma4 domains of RNA polymerase sigma factors"/>
    <property type="match status" value="1"/>
</dbReference>
<dbReference type="InterPro" id="IPR014284">
    <property type="entry name" value="RNA_pol_sigma-70_dom"/>
</dbReference>
<proteinExistence type="inferred from homology"/>
<evidence type="ECO:0000256" key="2">
    <source>
        <dbReference type="ARBA" id="ARBA00023015"/>
    </source>
</evidence>
<reference evidence="8" key="1">
    <citation type="journal article" date="2019" name="Int. J. Syst. Evol. Microbiol.">
        <title>The Global Catalogue of Microorganisms (GCM) 10K type strain sequencing project: providing services to taxonomists for standard genome sequencing and annotation.</title>
        <authorList>
            <consortium name="The Broad Institute Genomics Platform"/>
            <consortium name="The Broad Institute Genome Sequencing Center for Infectious Disease"/>
            <person name="Wu L."/>
            <person name="Ma J."/>
        </authorList>
    </citation>
    <scope>NUCLEOTIDE SEQUENCE [LARGE SCALE GENOMIC DNA]</scope>
    <source>
        <strain evidence="8">KCTC 52924</strain>
    </source>
</reference>
<keyword evidence="2" id="KW-0805">Transcription regulation</keyword>
<dbReference type="InterPro" id="IPR036388">
    <property type="entry name" value="WH-like_DNA-bd_sf"/>
</dbReference>
<dbReference type="Gene3D" id="1.10.10.10">
    <property type="entry name" value="Winged helix-like DNA-binding domain superfamily/Winged helix DNA-binding domain"/>
    <property type="match status" value="1"/>
</dbReference>
<comment type="similarity">
    <text evidence="1">Belongs to the sigma-70 factor family. ECF subfamily.</text>
</comment>
<dbReference type="SUPFAM" id="SSF88946">
    <property type="entry name" value="Sigma2 domain of RNA polymerase sigma factors"/>
    <property type="match status" value="1"/>
</dbReference>
<name>A0ABW5VFC5_9FLAO</name>
<keyword evidence="3" id="KW-0731">Sigma factor</keyword>
<evidence type="ECO:0000313" key="7">
    <source>
        <dbReference type="EMBL" id="MFD2788933.1"/>
    </source>
</evidence>
<dbReference type="Gene3D" id="1.10.1740.10">
    <property type="match status" value="1"/>
</dbReference>
<dbReference type="InterPro" id="IPR014327">
    <property type="entry name" value="RNA_pol_sigma70_bacteroid"/>
</dbReference>
<dbReference type="InterPro" id="IPR039425">
    <property type="entry name" value="RNA_pol_sigma-70-like"/>
</dbReference>
<dbReference type="Pfam" id="PF08281">
    <property type="entry name" value="Sigma70_r4_2"/>
    <property type="match status" value="1"/>
</dbReference>
<evidence type="ECO:0000259" key="5">
    <source>
        <dbReference type="Pfam" id="PF04542"/>
    </source>
</evidence>
<keyword evidence="8" id="KW-1185">Reference proteome</keyword>
<dbReference type="RefSeq" id="WP_251808983.1">
    <property type="nucleotide sequence ID" value="NZ_CP166679.1"/>
</dbReference>
<evidence type="ECO:0000259" key="6">
    <source>
        <dbReference type="Pfam" id="PF08281"/>
    </source>
</evidence>
<dbReference type="InterPro" id="IPR013325">
    <property type="entry name" value="RNA_pol_sigma_r2"/>
</dbReference>
<dbReference type="NCBIfam" id="TIGR02985">
    <property type="entry name" value="Sig70_bacteroi1"/>
    <property type="match status" value="1"/>
</dbReference>
<gene>
    <name evidence="7" type="ORF">ACFS1K_04085</name>
</gene>
<comment type="caution">
    <text evidence="7">The sequence shown here is derived from an EMBL/GenBank/DDBJ whole genome shotgun (WGS) entry which is preliminary data.</text>
</comment>
<keyword evidence="4" id="KW-0804">Transcription</keyword>
<protein>
    <submittedName>
        <fullName evidence="7">RNA polymerase sigma factor</fullName>
    </submittedName>
</protein>
<sequence length="206" mass="24205">MTLEVYFDMNFDFEINSVLIEQLEKGNEKAFSYLVENYNHRLCVYANSLVNDPARSQDIVQNVFLKTWNKRKSLKKSFSIKGYLYRAVHNEFIDQYRSTKSLLALEEMYMDTLFQFEMEPEVEETDKIMSLVMDAINDLPPKCKQIFLLSKKEGLDNIEIAEYLAISSKTVENQITKAFKFLREKLGNKYELVMLIVFGPKAIRMI</sequence>
<dbReference type="InterPro" id="IPR013324">
    <property type="entry name" value="RNA_pol_sigma_r3/r4-like"/>
</dbReference>
<evidence type="ECO:0000256" key="4">
    <source>
        <dbReference type="ARBA" id="ARBA00023163"/>
    </source>
</evidence>
<dbReference type="NCBIfam" id="TIGR02937">
    <property type="entry name" value="sigma70-ECF"/>
    <property type="match status" value="1"/>
</dbReference>
<dbReference type="EMBL" id="JBHUOK010000008">
    <property type="protein sequence ID" value="MFD2788933.1"/>
    <property type="molecule type" value="Genomic_DNA"/>
</dbReference>
<dbReference type="PANTHER" id="PTHR43133:SF46">
    <property type="entry name" value="RNA POLYMERASE SIGMA-70 FACTOR ECF SUBFAMILY"/>
    <property type="match status" value="1"/>
</dbReference>
<dbReference type="Proteomes" id="UP001597532">
    <property type="component" value="Unassembled WGS sequence"/>
</dbReference>
<dbReference type="InterPro" id="IPR013249">
    <property type="entry name" value="RNA_pol_sigma70_r4_t2"/>
</dbReference>
<evidence type="ECO:0000256" key="1">
    <source>
        <dbReference type="ARBA" id="ARBA00010641"/>
    </source>
</evidence>